<evidence type="ECO:0000259" key="2">
    <source>
        <dbReference type="Pfam" id="PF04233"/>
    </source>
</evidence>
<accession>E3C586</accession>
<dbReference type="NCBIfam" id="TIGR01641">
    <property type="entry name" value="phageSPP1_gp7"/>
    <property type="match status" value="1"/>
</dbReference>
<protein>
    <submittedName>
        <fullName evidence="3">Phage protein F-like protein</fullName>
    </submittedName>
</protein>
<dbReference type="eggNOG" id="COG2369">
    <property type="taxonomic scope" value="Bacteria"/>
</dbReference>
<dbReference type="InterPro" id="IPR003540">
    <property type="entry name" value="ADP-ribosyltransferase"/>
</dbReference>
<dbReference type="GO" id="GO:0005576">
    <property type="term" value="C:extracellular region"/>
    <property type="evidence" value="ECO:0007669"/>
    <property type="project" value="InterPro"/>
</dbReference>
<dbReference type="PROSITE" id="PS51996">
    <property type="entry name" value="TR_MART"/>
    <property type="match status" value="1"/>
</dbReference>
<dbReference type="AlphaFoldDB" id="E3C586"/>
<dbReference type="SUPFAM" id="SSF56399">
    <property type="entry name" value="ADP-ribosylation"/>
    <property type="match status" value="1"/>
</dbReference>
<dbReference type="Gene3D" id="3.90.176.10">
    <property type="entry name" value="Toxin ADP-ribosyltransferase, Chain A, domain 1"/>
    <property type="match status" value="1"/>
</dbReference>
<evidence type="ECO:0000313" key="3">
    <source>
        <dbReference type="EMBL" id="EFQ54092.1"/>
    </source>
</evidence>
<feature type="domain" description="Phage head morphogenesis" evidence="2">
    <location>
        <begin position="178"/>
        <end position="286"/>
    </location>
</feature>
<dbReference type="InterPro" id="IPR006528">
    <property type="entry name" value="Phage_head_morphogenesis_dom"/>
</dbReference>
<evidence type="ECO:0000259" key="1">
    <source>
        <dbReference type="Pfam" id="PF03496"/>
    </source>
</evidence>
<feature type="domain" description="ADP ribosyltransferase" evidence="1">
    <location>
        <begin position="297"/>
        <end position="438"/>
    </location>
</feature>
<dbReference type="EMBL" id="AEKL01000005">
    <property type="protein sequence ID" value="EFQ54092.1"/>
    <property type="molecule type" value="Genomic_DNA"/>
</dbReference>
<dbReference type="Proteomes" id="UP000003070">
    <property type="component" value="Unassembled WGS sequence"/>
</dbReference>
<gene>
    <name evidence="3" type="ORF">HMPREF9265_1612</name>
</gene>
<comment type="caution">
    <text evidence="3">The sequence shown here is derived from an EMBL/GenBank/DDBJ whole genome shotgun (WGS) entry which is preliminary data.</text>
</comment>
<organism evidence="3 4">
    <name type="scientific">Limosilactobacillus oris PB013-T2-3</name>
    <dbReference type="NCBI Taxonomy" id="908339"/>
    <lineage>
        <taxon>Bacteria</taxon>
        <taxon>Bacillati</taxon>
        <taxon>Bacillota</taxon>
        <taxon>Bacilli</taxon>
        <taxon>Lactobacillales</taxon>
        <taxon>Lactobacillaceae</taxon>
        <taxon>Limosilactobacillus</taxon>
    </lineage>
</organism>
<proteinExistence type="predicted"/>
<reference evidence="3 4" key="1">
    <citation type="submission" date="2010-10" db="EMBL/GenBank/DDBJ databases">
        <authorList>
            <person name="Durkin A.S."/>
            <person name="Madupu R."/>
            <person name="Torralba M."/>
            <person name="Gillis M."/>
            <person name="Methe B."/>
            <person name="Sutton G."/>
            <person name="Nelson K.E."/>
        </authorList>
    </citation>
    <scope>NUCLEOTIDE SEQUENCE [LARGE SCALE GENOMIC DNA]</scope>
    <source>
        <strain evidence="3 4">PB013-T2-3</strain>
    </source>
</reference>
<dbReference type="Pfam" id="PF03496">
    <property type="entry name" value="ADPrib_exo_Tox"/>
    <property type="match status" value="1"/>
</dbReference>
<sequence length="452" mass="51213">MVQSHFDQALVSIGQDIDAEFNRLAVRNKSTVEEARKAVSQADIKAYQAEAKKVVVEANRMRAAKKHPTYNDWSSEVNERMRIYNATMRINRLEYLKSQIGLSMVQAGYQIDDDLQAKVAKDYTDELKRQASILSMTMKDSLWTSKEVQQQIMAQTNSATFSQRLWQNQDALKARLDAVLSTGIIEGSNPREMAAKLKDLVRTTITNSRYVVERIARTESARVQHAAQIKSIKDNGYRYVKWYAEPGACKYCREIADNDEEDLGIGVFNVDDCPSIPVHPNCRCSISAHWVEGKQNLELTSSEKWATNRYVSSNSYMLNEALRLGLPLSDEQKKEVKGIDSALQKLPSYTSNAPLKRSFTEANNYNELADLANTIIKTGYYQDKAYTSSSKGIYDPKDVFRMVILKSSSGRDVTSIHAAEGEVLFPRNTRFKVVRYYKGKDGKPTIEVIEDD</sequence>
<evidence type="ECO:0000313" key="4">
    <source>
        <dbReference type="Proteomes" id="UP000003070"/>
    </source>
</evidence>
<dbReference type="Pfam" id="PF04233">
    <property type="entry name" value="Phage_Mu_F"/>
    <property type="match status" value="1"/>
</dbReference>
<name>E3C586_9LACO</name>